<dbReference type="Gene3D" id="2.60.120.1440">
    <property type="match status" value="1"/>
</dbReference>
<evidence type="ECO:0000313" key="3">
    <source>
        <dbReference type="EMBL" id="SLN58792.1"/>
    </source>
</evidence>
<organism evidence="3 4">
    <name type="scientific">Oceanibacterium hippocampi</name>
    <dbReference type="NCBI Taxonomy" id="745714"/>
    <lineage>
        <taxon>Bacteria</taxon>
        <taxon>Pseudomonadati</taxon>
        <taxon>Pseudomonadota</taxon>
        <taxon>Alphaproteobacteria</taxon>
        <taxon>Sneathiellales</taxon>
        <taxon>Sneathiellaceae</taxon>
        <taxon>Oceanibacterium</taxon>
    </lineage>
</organism>
<gene>
    <name evidence="3" type="ORF">OCH7691_02584</name>
</gene>
<dbReference type="PANTHER" id="PTHR38731:SF1">
    <property type="entry name" value="FECR PROTEIN DOMAIN-CONTAINING PROTEIN"/>
    <property type="match status" value="1"/>
</dbReference>
<dbReference type="InParanoid" id="A0A1Y5TEY7"/>
<name>A0A1Y5TEY7_9PROT</name>
<dbReference type="PANTHER" id="PTHR38731">
    <property type="entry name" value="LIPL45-RELATED LIPOPROTEIN-RELATED"/>
    <property type="match status" value="1"/>
</dbReference>
<feature type="chain" id="PRO_5012193128" evidence="1">
    <location>
        <begin position="36"/>
        <end position="216"/>
    </location>
</feature>
<dbReference type="InterPro" id="IPR006860">
    <property type="entry name" value="FecR"/>
</dbReference>
<protein>
    <submittedName>
        <fullName evidence="3">FecR protein</fullName>
    </submittedName>
</protein>
<evidence type="ECO:0000259" key="2">
    <source>
        <dbReference type="Pfam" id="PF04773"/>
    </source>
</evidence>
<reference evidence="3 4" key="1">
    <citation type="submission" date="2017-03" db="EMBL/GenBank/DDBJ databases">
        <authorList>
            <person name="Afonso C.L."/>
            <person name="Miller P.J."/>
            <person name="Scott M.A."/>
            <person name="Spackman E."/>
            <person name="Goraichik I."/>
            <person name="Dimitrov K.M."/>
            <person name="Suarez D.L."/>
            <person name="Swayne D.E."/>
        </authorList>
    </citation>
    <scope>NUCLEOTIDE SEQUENCE [LARGE SCALE GENOMIC DNA]</scope>
    <source>
        <strain evidence="3 4">CECT 7691</strain>
    </source>
</reference>
<dbReference type="RefSeq" id="WP_176245045.1">
    <property type="nucleotide sequence ID" value="NZ_FWFR01000002.1"/>
</dbReference>
<evidence type="ECO:0000256" key="1">
    <source>
        <dbReference type="SAM" id="SignalP"/>
    </source>
</evidence>
<feature type="domain" description="FecR protein" evidence="2">
    <location>
        <begin position="71"/>
        <end position="168"/>
    </location>
</feature>
<keyword evidence="4" id="KW-1185">Reference proteome</keyword>
<dbReference type="Proteomes" id="UP000193200">
    <property type="component" value="Unassembled WGS sequence"/>
</dbReference>
<dbReference type="Pfam" id="PF04773">
    <property type="entry name" value="FecR"/>
    <property type="match status" value="1"/>
</dbReference>
<keyword evidence="1" id="KW-0732">Signal</keyword>
<feature type="signal peptide" evidence="1">
    <location>
        <begin position="1"/>
        <end position="35"/>
    </location>
</feature>
<accession>A0A1Y5TEY7</accession>
<dbReference type="AlphaFoldDB" id="A0A1Y5TEY7"/>
<dbReference type="EMBL" id="FWFR01000002">
    <property type="protein sequence ID" value="SLN58792.1"/>
    <property type="molecule type" value="Genomic_DNA"/>
</dbReference>
<sequence length="216" mass="22752">MLFAVWRPGWSPSRSMILCAAVVGLCLAAATCVRADEAAIGRVIKQVGNVVAMRNGTTRALHIGADVHAGDRIVTPARSRVKIEFADSSIISIGASTDLELVTPTDPGRGRGVFSLISGIVRMLLMPSDERDGFDIETRTAVASVRSTEWMIEAADDSTAVVVLAGRVVVAARASGQDVLLGPGIGTDQKGDMPPSAPKKWGAKRVAAFIERTTVE</sequence>
<evidence type="ECO:0000313" key="4">
    <source>
        <dbReference type="Proteomes" id="UP000193200"/>
    </source>
</evidence>
<proteinExistence type="predicted"/>